<reference evidence="4" key="1">
    <citation type="journal article" date="2013" name="Science">
        <title>The Amborella genome and the evolution of flowering plants.</title>
        <authorList>
            <consortium name="Amborella Genome Project"/>
        </authorList>
    </citation>
    <scope>NUCLEOTIDE SEQUENCE [LARGE SCALE GENOMIC DNA]</scope>
</reference>
<name>W1P9B7_AMBTC</name>
<feature type="signal peptide" evidence="2">
    <location>
        <begin position="1"/>
        <end position="16"/>
    </location>
</feature>
<feature type="region of interest" description="Disordered" evidence="1">
    <location>
        <begin position="44"/>
        <end position="63"/>
    </location>
</feature>
<dbReference type="HOGENOM" id="CLU_2240229_0_0_1"/>
<gene>
    <name evidence="3" type="ORF">AMTR_s00058p00055620</name>
</gene>
<evidence type="ECO:0000256" key="1">
    <source>
        <dbReference type="SAM" id="MobiDB-lite"/>
    </source>
</evidence>
<dbReference type="AlphaFoldDB" id="W1P9B7"/>
<keyword evidence="4" id="KW-1185">Reference proteome</keyword>
<evidence type="ECO:0000313" key="4">
    <source>
        <dbReference type="Proteomes" id="UP000017836"/>
    </source>
</evidence>
<keyword evidence="2" id="KW-0732">Signal</keyword>
<evidence type="ECO:0000313" key="3">
    <source>
        <dbReference type="EMBL" id="ERN06497.1"/>
    </source>
</evidence>
<feature type="chain" id="PRO_5004808156" description="Secreted protein" evidence="2">
    <location>
        <begin position="17"/>
        <end position="105"/>
    </location>
</feature>
<accession>W1P9B7</accession>
<evidence type="ECO:0008006" key="5">
    <source>
        <dbReference type="Google" id="ProtNLM"/>
    </source>
</evidence>
<organism evidence="3 4">
    <name type="scientific">Amborella trichopoda</name>
    <dbReference type="NCBI Taxonomy" id="13333"/>
    <lineage>
        <taxon>Eukaryota</taxon>
        <taxon>Viridiplantae</taxon>
        <taxon>Streptophyta</taxon>
        <taxon>Embryophyta</taxon>
        <taxon>Tracheophyta</taxon>
        <taxon>Spermatophyta</taxon>
        <taxon>Magnoliopsida</taxon>
        <taxon>Amborellales</taxon>
        <taxon>Amborellaceae</taxon>
        <taxon>Amborella</taxon>
    </lineage>
</organism>
<protein>
    <recommendedName>
        <fullName evidence="5">Secreted protein</fullName>
    </recommendedName>
</protein>
<proteinExistence type="predicted"/>
<dbReference type="Gramene" id="ERN06497">
    <property type="protein sequence ID" value="ERN06497"/>
    <property type="gene ID" value="AMTR_s00058p00055620"/>
</dbReference>
<dbReference type="EMBL" id="KI393888">
    <property type="protein sequence ID" value="ERN06497.1"/>
    <property type="molecule type" value="Genomic_DNA"/>
</dbReference>
<dbReference type="Proteomes" id="UP000017836">
    <property type="component" value="Unassembled WGS sequence"/>
</dbReference>
<sequence length="105" mass="10877">MALLAVSNSCFRLLCSFGPGFLPLVFCWEEARGVGRGGQSLPRVSGGSLGVKRPLSRGPDQGSTGFCDPVFELDPSPGGFVPGFPLLVGDLLTVCADSCETVADL</sequence>
<evidence type="ECO:0000256" key="2">
    <source>
        <dbReference type="SAM" id="SignalP"/>
    </source>
</evidence>